<evidence type="ECO:0000256" key="1">
    <source>
        <dbReference type="SAM" id="MobiDB-lite"/>
    </source>
</evidence>
<reference evidence="2 3" key="1">
    <citation type="submission" date="2019-03" db="EMBL/GenBank/DDBJ databases">
        <title>Genomic Encyclopedia of Type Strains, Phase IV (KMG-IV): sequencing the most valuable type-strain genomes for metagenomic binning, comparative biology and taxonomic classification.</title>
        <authorList>
            <person name="Goeker M."/>
        </authorList>
    </citation>
    <scope>NUCLEOTIDE SEQUENCE [LARGE SCALE GENOMIC DNA]</scope>
    <source>
        <strain evidence="2 3">DSM 102969</strain>
    </source>
</reference>
<feature type="region of interest" description="Disordered" evidence="1">
    <location>
        <begin position="340"/>
        <end position="379"/>
    </location>
</feature>
<gene>
    <name evidence="2" type="ORF">EDD54_3198</name>
</gene>
<keyword evidence="3" id="KW-1185">Reference proteome</keyword>
<dbReference type="OrthoDB" id="8437049at2"/>
<accession>A0A4R6RB25</accession>
<evidence type="ECO:0000313" key="2">
    <source>
        <dbReference type="EMBL" id="TDP83239.1"/>
    </source>
</evidence>
<organism evidence="2 3">
    <name type="scientific">Oharaeibacter diazotrophicus</name>
    <dbReference type="NCBI Taxonomy" id="1920512"/>
    <lineage>
        <taxon>Bacteria</taxon>
        <taxon>Pseudomonadati</taxon>
        <taxon>Pseudomonadota</taxon>
        <taxon>Alphaproteobacteria</taxon>
        <taxon>Hyphomicrobiales</taxon>
        <taxon>Pleomorphomonadaceae</taxon>
        <taxon>Oharaeibacter</taxon>
    </lineage>
</organism>
<dbReference type="EMBL" id="SNXY01000009">
    <property type="protein sequence ID" value="TDP83239.1"/>
    <property type="molecule type" value="Genomic_DNA"/>
</dbReference>
<protein>
    <submittedName>
        <fullName evidence="2">Uncharacterized protein DUF2336</fullName>
    </submittedName>
</protein>
<dbReference type="InterPro" id="IPR019285">
    <property type="entry name" value="DUF2336"/>
</dbReference>
<dbReference type="AlphaFoldDB" id="A0A4R6RB25"/>
<name>A0A4R6RB25_9HYPH</name>
<proteinExistence type="predicted"/>
<dbReference type="Proteomes" id="UP000294547">
    <property type="component" value="Unassembled WGS sequence"/>
</dbReference>
<sequence>MVMAPLPFSDGVLELARSGGPNRMRALLKAATELYVSEVHHGRTEAAMYEELALQLIRTTPVEDRRAVAVMLIHQEDTPVAVLRALLADEIAVAEPLIAECPTLTDADLLGVIATGSDDHLAAVAARPHLSPAVVEALVRNLPDQHLPVLLANVTVEIPQPLLPLVLDRARGRPAVARAVARRERDVEDTDLVDLFLDLDDKGRRRVVQAMEILALREFAAKRPLPRTPVPDPAKVQDLARAALSRNQGLVADGLAALVGLDRATARRLVDDPGGEPLALTLRAAGIDGPTAVRIILFSGGQDVRDYFEVKRLVELYETVSLRSAMALVGRWRTEAERDAIRPRHLPQTEAGTPVRANAPTARPQPGFAELPGLRRERG</sequence>
<evidence type="ECO:0000313" key="3">
    <source>
        <dbReference type="Proteomes" id="UP000294547"/>
    </source>
</evidence>
<comment type="caution">
    <text evidence="2">The sequence shown here is derived from an EMBL/GenBank/DDBJ whole genome shotgun (WGS) entry which is preliminary data.</text>
</comment>
<dbReference type="Pfam" id="PF10098">
    <property type="entry name" value="DUF2336"/>
    <property type="match status" value="2"/>
</dbReference>